<evidence type="ECO:0000313" key="2">
    <source>
        <dbReference type="EMBL" id="CAL1599404.1"/>
    </source>
</evidence>
<feature type="compositionally biased region" description="Low complexity" evidence="1">
    <location>
        <begin position="41"/>
        <end position="50"/>
    </location>
</feature>
<sequence>MTATDAKVANAATGGSHRDIAAPAGGLRLQQTPGLHTLFTATTDTTHPAPVQCEARSVEQERRTWARDSRSEADIKSSVTPQDPLDPLKFTLTNCGPGREK</sequence>
<protein>
    <submittedName>
        <fullName evidence="2">Uncharacterized protein</fullName>
    </submittedName>
</protein>
<feature type="region of interest" description="Disordered" evidence="1">
    <location>
        <begin position="1"/>
        <end position="24"/>
    </location>
</feature>
<feature type="compositionally biased region" description="Basic and acidic residues" evidence="1">
    <location>
        <begin position="56"/>
        <end position="75"/>
    </location>
</feature>
<organism evidence="2 3">
    <name type="scientific">Knipowitschia caucasica</name>
    <name type="common">Caucasian dwarf goby</name>
    <name type="synonym">Pomatoschistus caucasicus</name>
    <dbReference type="NCBI Taxonomy" id="637954"/>
    <lineage>
        <taxon>Eukaryota</taxon>
        <taxon>Metazoa</taxon>
        <taxon>Chordata</taxon>
        <taxon>Craniata</taxon>
        <taxon>Vertebrata</taxon>
        <taxon>Euteleostomi</taxon>
        <taxon>Actinopterygii</taxon>
        <taxon>Neopterygii</taxon>
        <taxon>Teleostei</taxon>
        <taxon>Neoteleostei</taxon>
        <taxon>Acanthomorphata</taxon>
        <taxon>Gobiaria</taxon>
        <taxon>Gobiiformes</taxon>
        <taxon>Gobioidei</taxon>
        <taxon>Gobiidae</taxon>
        <taxon>Gobiinae</taxon>
        <taxon>Knipowitschia</taxon>
    </lineage>
</organism>
<feature type="region of interest" description="Disordered" evidence="1">
    <location>
        <begin position="41"/>
        <end position="101"/>
    </location>
</feature>
<dbReference type="AlphaFoldDB" id="A0AAV2LG23"/>
<evidence type="ECO:0000256" key="1">
    <source>
        <dbReference type="SAM" id="MobiDB-lite"/>
    </source>
</evidence>
<evidence type="ECO:0000313" key="3">
    <source>
        <dbReference type="Proteomes" id="UP001497482"/>
    </source>
</evidence>
<dbReference type="Proteomes" id="UP001497482">
    <property type="component" value="Chromosome 23"/>
</dbReference>
<accession>A0AAV2LG23</accession>
<keyword evidence="3" id="KW-1185">Reference proteome</keyword>
<dbReference type="EMBL" id="OZ035845">
    <property type="protein sequence ID" value="CAL1599404.1"/>
    <property type="molecule type" value="Genomic_DNA"/>
</dbReference>
<name>A0AAV2LG23_KNICA</name>
<reference evidence="2 3" key="1">
    <citation type="submission" date="2024-04" db="EMBL/GenBank/DDBJ databases">
        <authorList>
            <person name="Waldvogel A.-M."/>
            <person name="Schoenle A."/>
        </authorList>
    </citation>
    <scope>NUCLEOTIDE SEQUENCE [LARGE SCALE GENOMIC DNA]</scope>
</reference>
<proteinExistence type="predicted"/>
<gene>
    <name evidence="2" type="ORF">KC01_LOCUS27683</name>
</gene>